<dbReference type="SMART" id="SM00612">
    <property type="entry name" value="Kelch"/>
    <property type="match status" value="6"/>
</dbReference>
<feature type="chain" id="PRO_5012490546" evidence="1">
    <location>
        <begin position="23"/>
        <end position="765"/>
    </location>
</feature>
<evidence type="ECO:0000313" key="3">
    <source>
        <dbReference type="Proteomes" id="UP000217257"/>
    </source>
</evidence>
<dbReference type="PANTHER" id="PTHR45632:SF17">
    <property type="entry name" value="KELCH-LIKE PROTEIN 31"/>
    <property type="match status" value="1"/>
</dbReference>
<keyword evidence="1" id="KW-0732">Signal</keyword>
<dbReference type="PANTHER" id="PTHR45632">
    <property type="entry name" value="LD33804P"/>
    <property type="match status" value="1"/>
</dbReference>
<dbReference type="InterPro" id="IPR015915">
    <property type="entry name" value="Kelch-typ_b-propeller"/>
</dbReference>
<dbReference type="EMBL" id="CP022098">
    <property type="protein sequence ID" value="ATB38581.1"/>
    <property type="molecule type" value="Genomic_DNA"/>
</dbReference>
<dbReference type="SUPFAM" id="SSF117281">
    <property type="entry name" value="Kelch motif"/>
    <property type="match status" value="1"/>
</dbReference>
<evidence type="ECO:0000256" key="1">
    <source>
        <dbReference type="SAM" id="SignalP"/>
    </source>
</evidence>
<dbReference type="Proteomes" id="UP000217257">
    <property type="component" value="Chromosome"/>
</dbReference>
<proteinExistence type="predicted"/>
<sequence>MTKSSALLLLSFAIWSASCAPADTGSAQFSVSVRQELVDHISRVSVTSSAADFSSITLDLAPTNGKWGGVLGNIPAGSNRTFLAQAFDASGTKLFEGSTSGITISANQTTEVVLILQQVNPPPPFENEAPLIDSLTISSTTVAVGGSISLVATVHDPNPGDTSSYAWSATAGTFSMPNALSTSWTAPVTTGIQKLTLSVTDSRGLSSSVTLTVNVSQVGQEGEASLDISFNSSPRVSAMNASPTQLSMGNPSVVSVTASDPDGDVLSYQWSATCEGVWNNSYSRTAQFTPSASPIGACNNCQLTVVVSDGRQGQTKGTVAICVGNAPAVDHFNPVIVRSYRSSDTASAGQEITYEVVANDPEGSALTYAWTTNTGALATPSHGDFNSRVVWTAPSCVSPGVSPTVVATVTNGFNLKATRSFSVTGLPNCSGWIPTGSMAEPRRDYTATLLADGRMLAVGGMNATNQQMATAEVYNPVTGVWTATGSLSVFRHSHAATLLPNGTVLVSGGSRFGGASASAEVYDPSMGTWRNTTPMRTPQHQHTSTLLANGQVLIAGGWVATSTAEIYDPIMETWTATGPMTEGHRIAPTATLLPNGKVLVAGGMRLRNNEWEGIASAEQYDPYSGSWSVTGSMSTLRRYHAATLLPNGKVLVTGGYNTNTALRSAEVYDPSSRTWTVVRSMAVPHVGHTATLLHNGKVLIAGGTFGSSDSVEIYDPETDTWSVVNDMTAVKRMGHTAVLLPTGQVLVAGGYGPVTYLATAELYYP</sequence>
<dbReference type="InterPro" id="IPR006652">
    <property type="entry name" value="Kelch_1"/>
</dbReference>
<organism evidence="2 3">
    <name type="scientific">Cystobacter fuscus</name>
    <dbReference type="NCBI Taxonomy" id="43"/>
    <lineage>
        <taxon>Bacteria</taxon>
        <taxon>Pseudomonadati</taxon>
        <taxon>Myxococcota</taxon>
        <taxon>Myxococcia</taxon>
        <taxon>Myxococcales</taxon>
        <taxon>Cystobacterineae</taxon>
        <taxon>Archangiaceae</taxon>
        <taxon>Cystobacter</taxon>
    </lineage>
</organism>
<accession>A0A250J5C1</accession>
<reference evidence="2 3" key="1">
    <citation type="submission" date="2017-06" db="EMBL/GenBank/DDBJ databases">
        <title>Sequencing and comparative analysis of myxobacterial genomes.</title>
        <authorList>
            <person name="Rupp O."/>
            <person name="Goesmann A."/>
            <person name="Sogaard-Andersen L."/>
        </authorList>
    </citation>
    <scope>NUCLEOTIDE SEQUENCE [LARGE SCALE GENOMIC DNA]</scope>
    <source>
        <strain evidence="2 3">DSM 52655</strain>
    </source>
</reference>
<dbReference type="Pfam" id="PF01344">
    <property type="entry name" value="Kelch_1"/>
    <property type="match status" value="2"/>
</dbReference>
<dbReference type="Gene3D" id="2.60.40.10">
    <property type="entry name" value="Immunoglobulins"/>
    <property type="match status" value="2"/>
</dbReference>
<feature type="signal peptide" evidence="1">
    <location>
        <begin position="1"/>
        <end position="22"/>
    </location>
</feature>
<dbReference type="Gene3D" id="2.120.10.80">
    <property type="entry name" value="Kelch-type beta propeller"/>
    <property type="match status" value="1"/>
</dbReference>
<name>A0A250J5C1_9BACT</name>
<dbReference type="Gene3D" id="2.130.10.80">
    <property type="entry name" value="Galactose oxidase/kelch, beta-propeller"/>
    <property type="match status" value="2"/>
</dbReference>
<dbReference type="InterPro" id="IPR037293">
    <property type="entry name" value="Gal_Oxidase_central_sf"/>
</dbReference>
<dbReference type="KEGG" id="cfus:CYFUS_004016"/>
<dbReference type="Pfam" id="PF17963">
    <property type="entry name" value="Big_9"/>
    <property type="match status" value="1"/>
</dbReference>
<dbReference type="AlphaFoldDB" id="A0A250J5C1"/>
<dbReference type="Pfam" id="PF24681">
    <property type="entry name" value="Kelch_KLHDC2_KLHL20_DRC7"/>
    <property type="match status" value="1"/>
</dbReference>
<dbReference type="PROSITE" id="PS51257">
    <property type="entry name" value="PROKAR_LIPOPROTEIN"/>
    <property type="match status" value="1"/>
</dbReference>
<gene>
    <name evidence="2" type="ORF">CYFUS_004016</name>
</gene>
<dbReference type="InterPro" id="IPR013783">
    <property type="entry name" value="Ig-like_fold"/>
</dbReference>
<protein>
    <submittedName>
        <fullName evidence="2">Branched-chain amino acid ABC transporter substrate-binding protein</fullName>
    </submittedName>
</protein>
<evidence type="ECO:0000313" key="2">
    <source>
        <dbReference type="EMBL" id="ATB38581.1"/>
    </source>
</evidence>